<evidence type="ECO:0000313" key="2">
    <source>
        <dbReference type="EMBL" id="MBJ7882134.1"/>
    </source>
</evidence>
<evidence type="ECO:0000259" key="1">
    <source>
        <dbReference type="PROSITE" id="PS50022"/>
    </source>
</evidence>
<dbReference type="Pfam" id="PF08522">
    <property type="entry name" value="BT_3987-like_N"/>
    <property type="match status" value="1"/>
</dbReference>
<name>A0A934NJX2_9FLAO</name>
<dbReference type="InterPro" id="IPR013728">
    <property type="entry name" value="BT_3987-like_N"/>
</dbReference>
<proteinExistence type="predicted"/>
<dbReference type="PROSITE" id="PS50022">
    <property type="entry name" value="FA58C_3"/>
    <property type="match status" value="1"/>
</dbReference>
<dbReference type="InterPro" id="IPR008979">
    <property type="entry name" value="Galactose-bd-like_sf"/>
</dbReference>
<protein>
    <submittedName>
        <fullName evidence="2">DUF1735 domain-containing protein</fullName>
    </submittedName>
</protein>
<feature type="domain" description="F5/8 type C" evidence="1">
    <location>
        <begin position="183"/>
        <end position="285"/>
    </location>
</feature>
<dbReference type="EMBL" id="JAEHJZ010000039">
    <property type="protein sequence ID" value="MBJ7882134.1"/>
    <property type="molecule type" value="Genomic_DNA"/>
</dbReference>
<dbReference type="Gene3D" id="2.60.120.260">
    <property type="entry name" value="Galactose-binding domain-like"/>
    <property type="match status" value="1"/>
</dbReference>
<dbReference type="Gene3D" id="2.60.40.1740">
    <property type="entry name" value="hypothetical protein (bacova_03559)"/>
    <property type="match status" value="1"/>
</dbReference>
<accession>A0A934NJX2</accession>
<dbReference type="Proteomes" id="UP000662373">
    <property type="component" value="Unassembled WGS sequence"/>
</dbReference>
<keyword evidence="3" id="KW-1185">Reference proteome</keyword>
<evidence type="ECO:0000313" key="3">
    <source>
        <dbReference type="Proteomes" id="UP000662373"/>
    </source>
</evidence>
<organism evidence="2 3">
    <name type="scientific">Gelidibacter salicanalis</name>
    <dbReference type="NCBI Taxonomy" id="291193"/>
    <lineage>
        <taxon>Bacteria</taxon>
        <taxon>Pseudomonadati</taxon>
        <taxon>Bacteroidota</taxon>
        <taxon>Flavobacteriia</taxon>
        <taxon>Flavobacteriales</taxon>
        <taxon>Flavobacteriaceae</taxon>
        <taxon>Gelidibacter</taxon>
    </lineage>
</organism>
<dbReference type="Pfam" id="PF00754">
    <property type="entry name" value="F5_F8_type_C"/>
    <property type="match status" value="1"/>
</dbReference>
<dbReference type="AlphaFoldDB" id="A0A934NJX2"/>
<dbReference type="RefSeq" id="WP_199601641.1">
    <property type="nucleotide sequence ID" value="NZ_JAEHJZ010000039.1"/>
</dbReference>
<comment type="caution">
    <text evidence="2">The sequence shown here is derived from an EMBL/GenBank/DDBJ whole genome shotgun (WGS) entry which is preliminary data.</text>
</comment>
<reference evidence="2 3" key="1">
    <citation type="submission" date="2020-09" db="EMBL/GenBank/DDBJ databases">
        <title>Draft genome of Gelidibacter salicanalis PAMC21136.</title>
        <authorList>
            <person name="Park H."/>
        </authorList>
    </citation>
    <scope>NUCLEOTIDE SEQUENCE [LARGE SCALE GENOMIC DNA]</scope>
    <source>
        <strain evidence="2 3">PAMC21136</strain>
    </source>
</reference>
<sequence>MKKRYLLYTSLIVILGLHSCEKDAIPYEELTDNKEGALIFTSKARGGIKTLQTFSLEEESYLEKDTVMFNAGFGALGLPASNIDVTFSIDTRAFDSINDIRELNGEKLYIPFPSDAYSISTLELTIPKGEEYSNFSTMIYDPEKFDIDNNYLIALSIIDASGYKINPEVKTAIFRVSEVIIPEPEPDYYSKDDWEVIDFSSEESKGEGTNGFASRIIDGDINTFWHSCWSGCTEEQSTYPHHITVDMMTGKEINGMEFAQRQSGSRGINLIEIEVSDDNEAWRSLGEFNLINSVAPQLVAFEELESFRFFRIIIKSGHSDGGAAFVALGEVSPYILD</sequence>
<gene>
    <name evidence="2" type="ORF">JEM65_15980</name>
</gene>
<dbReference type="SUPFAM" id="SSF49785">
    <property type="entry name" value="Galactose-binding domain-like"/>
    <property type="match status" value="1"/>
</dbReference>
<dbReference type="InterPro" id="IPR000421">
    <property type="entry name" value="FA58C"/>
</dbReference>